<gene>
    <name evidence="1" type="ordered locus">FBFL15_2196</name>
</gene>
<organism evidence="1 2">
    <name type="scientific">Flavobacterium branchiophilum (strain FL-15)</name>
    <dbReference type="NCBI Taxonomy" id="1034807"/>
    <lineage>
        <taxon>Bacteria</taxon>
        <taxon>Pseudomonadati</taxon>
        <taxon>Bacteroidota</taxon>
        <taxon>Flavobacteriia</taxon>
        <taxon>Flavobacteriales</taxon>
        <taxon>Flavobacteriaceae</taxon>
        <taxon>Flavobacterium</taxon>
    </lineage>
</organism>
<reference evidence="1 2" key="1">
    <citation type="journal article" date="2011" name="Appl. Environ. Microbiol.">
        <title>Complete genome sequence of the fish pathogen Flavobacterium branchiophilum.</title>
        <authorList>
            <consortium name="1:IP"/>
            <consortium name="Microbial Evolutionary Genomics,F-75015 Paris"/>
            <consortium name="France 2:CNRS"/>
            <consortium name="URA2171"/>
            <consortium name="F-75015 Paris,France 3:Unite de Virologie et Immunologie Mol."/>
            <consortium name="INRA,78352 Jouy en Josas Cedex"/>
            <consortium name="France. 4:Unite de Mathemathique"/>
            <consortium name="Informatique et Genome,INRA"/>
            <consortium name="78352 Jouy en Josas Cedex"/>
            <consortium name="France. 5:CEA/Genoscope"/>
            <consortium name="Evry"/>
            <consortium name="France"/>
            <person name="Touchon M."/>
            <person name="Barbier P."/>
            <person name="Bernardet J.F."/>
            <person name="Loux V."/>
            <person name="Vacherie B."/>
            <person name="Barbe V."/>
            <person name="Rocha E.P."/>
            <person name="Duchaud E."/>
        </authorList>
    </citation>
    <scope>NUCLEOTIDE SEQUENCE [LARGE SCALE GENOMIC DNA]</scope>
    <source>
        <strain evidence="1 2">FL-15</strain>
    </source>
</reference>
<dbReference type="AlphaFoldDB" id="G2Z037"/>
<name>G2Z037_FLABF</name>
<sequence>MLLLGLTIIACDKKTTIKNNVFFLVEPFNVVNDSVLKVLLINNTANNYFITLDTTRTYDYPDFNPKTNSSFILKPFIYNEDKLIYMKGEGTVQKTIGIDKGKMECIKKEISQSDAFYKDYILLKNAIFIKKKSSRYLEIPFFLSHKLGVFTYHYDLEKGKKYELQLEYQMLKEITEVRISKGKIDTLQELGYAPYYEKIVSNKVSLIFD</sequence>
<dbReference type="HOGENOM" id="CLU_1313886_0_0_10"/>
<keyword evidence="2" id="KW-1185">Reference proteome</keyword>
<dbReference type="STRING" id="1034807.FBFL15_2196"/>
<evidence type="ECO:0000313" key="1">
    <source>
        <dbReference type="EMBL" id="CCB70216.1"/>
    </source>
</evidence>
<dbReference type="EMBL" id="FQ859183">
    <property type="protein sequence ID" value="CCB70216.1"/>
    <property type="molecule type" value="Genomic_DNA"/>
</dbReference>
<dbReference type="Proteomes" id="UP000009186">
    <property type="component" value="Chromosome"/>
</dbReference>
<proteinExistence type="predicted"/>
<accession>G2Z037</accession>
<evidence type="ECO:0000313" key="2">
    <source>
        <dbReference type="Proteomes" id="UP000009186"/>
    </source>
</evidence>
<dbReference type="KEGG" id="fbr:FBFL15_2196"/>
<protein>
    <submittedName>
        <fullName evidence="1">Uncharacterized protein</fullName>
    </submittedName>
</protein>